<keyword evidence="2" id="KW-1185">Reference proteome</keyword>
<dbReference type="AlphaFoldDB" id="A0A495IHX4"/>
<proteinExistence type="predicted"/>
<sequence>MTDDFFDDLLERHGDEAEFLGALRSYAASWHSDVVPKATSVETLSAPEPVYASVRVPGLEGALDTLWIGARLDPAQPQWLRGSWGEAGYVDDASGEDPVHDLRVSGVRLPAASLARIAATWVEQQLQRTLREGELDDDRRLGGRRRAGRPDARIVRRGGFAIARDGAPHE</sequence>
<comment type="caution">
    <text evidence="1">The sequence shown here is derived from an EMBL/GenBank/DDBJ whole genome shotgun (WGS) entry which is preliminary data.</text>
</comment>
<evidence type="ECO:0000313" key="2">
    <source>
        <dbReference type="Proteomes" id="UP000280008"/>
    </source>
</evidence>
<dbReference type="EMBL" id="RBKS01000001">
    <property type="protein sequence ID" value="RKR75379.1"/>
    <property type="molecule type" value="Genomic_DNA"/>
</dbReference>
<dbReference type="Proteomes" id="UP000280008">
    <property type="component" value="Unassembled WGS sequence"/>
</dbReference>
<gene>
    <name evidence="1" type="ORF">C8E83_2525</name>
</gene>
<evidence type="ECO:0000313" key="1">
    <source>
        <dbReference type="EMBL" id="RKR75379.1"/>
    </source>
</evidence>
<accession>A0A495IHX4</accession>
<protein>
    <submittedName>
        <fullName evidence="1">Uncharacterized protein</fullName>
    </submittedName>
</protein>
<reference evidence="1 2" key="1">
    <citation type="submission" date="2018-10" db="EMBL/GenBank/DDBJ databases">
        <title>Sequencing the genomes of 1000 actinobacteria strains.</title>
        <authorList>
            <person name="Klenk H.-P."/>
        </authorList>
    </citation>
    <scope>NUCLEOTIDE SEQUENCE [LARGE SCALE GENOMIC DNA]</scope>
    <source>
        <strain evidence="1 2">DSM 17894</strain>
    </source>
</reference>
<organism evidence="1 2">
    <name type="scientific">Frondihabitans australicus</name>
    <dbReference type="NCBI Taxonomy" id="386892"/>
    <lineage>
        <taxon>Bacteria</taxon>
        <taxon>Bacillati</taxon>
        <taxon>Actinomycetota</taxon>
        <taxon>Actinomycetes</taxon>
        <taxon>Micrococcales</taxon>
        <taxon>Microbacteriaceae</taxon>
        <taxon>Frondihabitans</taxon>
    </lineage>
</organism>
<dbReference type="OrthoDB" id="4965135at2"/>
<name>A0A495IHX4_9MICO</name>
<dbReference type="RefSeq" id="WP_121370184.1">
    <property type="nucleotide sequence ID" value="NZ_RBKS01000001.1"/>
</dbReference>